<dbReference type="Pfam" id="PF03099">
    <property type="entry name" value="BPL_LplA_LipB"/>
    <property type="match status" value="1"/>
</dbReference>
<evidence type="ECO:0000313" key="5">
    <source>
        <dbReference type="Proteomes" id="UP000321378"/>
    </source>
</evidence>
<feature type="domain" description="BPL/LPL catalytic" evidence="2">
    <location>
        <begin position="1"/>
        <end position="168"/>
    </location>
</feature>
<organism evidence="3 6">
    <name type="scientific">Leptotrichia trevisanii</name>
    <dbReference type="NCBI Taxonomy" id="109328"/>
    <lineage>
        <taxon>Bacteria</taxon>
        <taxon>Fusobacteriati</taxon>
        <taxon>Fusobacteriota</taxon>
        <taxon>Fusobacteriia</taxon>
        <taxon>Fusobacteriales</taxon>
        <taxon>Leptotrichiaceae</taxon>
        <taxon>Leptotrichia</taxon>
    </lineage>
</organism>
<gene>
    <name evidence="3" type="ORF">JMUB3870_0097</name>
    <name evidence="4" type="ORF">JMUB3935_0114</name>
</gene>
<dbReference type="RefSeq" id="WP_146995772.1">
    <property type="nucleotide sequence ID" value="NZ_AP019831.1"/>
</dbReference>
<sequence length="235" mass="27583">MKFKFFDEINSTNIYLRRQLKLEEFEVIVAKKQTDGRGKRDSVWISNEGAALFSFAVKDDIELDEKITIFAGYIVHEVLKKYISSQDKLTFKWPNDIYYENKKMCGILCEKARNHIIIGIGININNTDFGMFREKAVSLVEITGKIHPIQQIIEEVVSNFENQFHSLNKNWENVLKIVNENSYLKGRKIRIKQRNGKFSEKEYRFLRVDRRGRISLIARGDSDEAKFTSLEFKVI</sequence>
<evidence type="ECO:0000313" key="4">
    <source>
        <dbReference type="EMBL" id="BBM51164.1"/>
    </source>
</evidence>
<dbReference type="GO" id="GO:0005737">
    <property type="term" value="C:cytoplasm"/>
    <property type="evidence" value="ECO:0007669"/>
    <property type="project" value="TreeGrafter"/>
</dbReference>
<dbReference type="InterPro" id="IPR004143">
    <property type="entry name" value="BPL_LPL_catalytic"/>
</dbReference>
<dbReference type="EMBL" id="AP019840">
    <property type="protein sequence ID" value="BBM51164.1"/>
    <property type="molecule type" value="Genomic_DNA"/>
</dbReference>
<keyword evidence="1 3" id="KW-0436">Ligase</keyword>
<protein>
    <submittedName>
        <fullName evidence="3">Biotin-(Acetyl-CoA carboxylase) ligase</fullName>
    </submittedName>
</protein>
<name>A0A510KXA1_9FUSO</name>
<dbReference type="PROSITE" id="PS51733">
    <property type="entry name" value="BPL_LPL_CATALYTIC"/>
    <property type="match status" value="1"/>
</dbReference>
<dbReference type="Proteomes" id="UP000321378">
    <property type="component" value="Chromosome"/>
</dbReference>
<evidence type="ECO:0000313" key="3">
    <source>
        <dbReference type="EMBL" id="BBM44007.1"/>
    </source>
</evidence>
<dbReference type="PANTHER" id="PTHR12835">
    <property type="entry name" value="BIOTIN PROTEIN LIGASE"/>
    <property type="match status" value="1"/>
</dbReference>
<proteinExistence type="predicted"/>
<dbReference type="InterPro" id="IPR004408">
    <property type="entry name" value="Biotin_CoA_COase_ligase"/>
</dbReference>
<evidence type="ECO:0000256" key="1">
    <source>
        <dbReference type="ARBA" id="ARBA00022598"/>
    </source>
</evidence>
<evidence type="ECO:0000313" key="6">
    <source>
        <dbReference type="Proteomes" id="UP000422644"/>
    </source>
</evidence>
<dbReference type="Gene3D" id="3.30.930.10">
    <property type="entry name" value="Bira Bifunctional Protein, Domain 2"/>
    <property type="match status" value="1"/>
</dbReference>
<dbReference type="GO" id="GO:0004077">
    <property type="term" value="F:biotin--[biotin carboxyl-carrier protein] ligase activity"/>
    <property type="evidence" value="ECO:0007669"/>
    <property type="project" value="InterPro"/>
</dbReference>
<dbReference type="AlphaFoldDB" id="A0A510KXA1"/>
<accession>A0A510KXA1</accession>
<dbReference type="OrthoDB" id="9807064at2"/>
<dbReference type="InterPro" id="IPR045864">
    <property type="entry name" value="aa-tRNA-synth_II/BPL/LPL"/>
</dbReference>
<reference evidence="4 5" key="2">
    <citation type="submission" date="2019-07" db="EMBL/GenBank/DDBJ databases">
        <title>Complete Genome Sequence of Leptotrichia trevisanii Strain JMUB3935.</title>
        <authorList>
            <person name="Watanabe S."/>
            <person name="Cui L."/>
        </authorList>
    </citation>
    <scope>NUCLEOTIDE SEQUENCE [LARGE SCALE GENOMIC DNA]</scope>
    <source>
        <strain evidence="4 5">JMUB3935</strain>
    </source>
</reference>
<dbReference type="Proteomes" id="UP000422644">
    <property type="component" value="Chromosome"/>
</dbReference>
<dbReference type="SUPFAM" id="SSF55681">
    <property type="entry name" value="Class II aaRS and biotin synthetases"/>
    <property type="match status" value="1"/>
</dbReference>
<keyword evidence="6" id="KW-1185">Reference proteome</keyword>
<evidence type="ECO:0000259" key="2">
    <source>
        <dbReference type="PROSITE" id="PS51733"/>
    </source>
</evidence>
<reference evidence="3 6" key="1">
    <citation type="submission" date="2019-07" db="EMBL/GenBank/DDBJ databases">
        <title>Complete Genome Sequence of Leptotrichia trevisanii Strain JMUB3870.</title>
        <authorList>
            <person name="Watanabe S."/>
            <person name="Cui L."/>
        </authorList>
    </citation>
    <scope>NUCLEOTIDE SEQUENCE [LARGE SCALE GENOMIC DNA]</scope>
    <source>
        <strain evidence="3 6">JMUB3870</strain>
    </source>
</reference>
<dbReference type="EMBL" id="AP019831">
    <property type="protein sequence ID" value="BBM44007.1"/>
    <property type="molecule type" value="Genomic_DNA"/>
</dbReference>
<dbReference type="STRING" id="1122173.GCA_000482505_02229"/>
<dbReference type="NCBIfam" id="TIGR00121">
    <property type="entry name" value="birA_ligase"/>
    <property type="match status" value="1"/>
</dbReference>
<dbReference type="PANTHER" id="PTHR12835:SF5">
    <property type="entry name" value="BIOTIN--PROTEIN LIGASE"/>
    <property type="match status" value="1"/>
</dbReference>